<dbReference type="Pfam" id="PF16020">
    <property type="entry name" value="Deltameth_res"/>
    <property type="match status" value="1"/>
</dbReference>
<feature type="transmembrane region" description="Helical" evidence="1">
    <location>
        <begin position="73"/>
        <end position="97"/>
    </location>
</feature>
<dbReference type="AlphaFoldDB" id="A0A915CZ60"/>
<keyword evidence="1" id="KW-0812">Transmembrane</keyword>
<evidence type="ECO:0000313" key="4">
    <source>
        <dbReference type="WBParaSite" id="jg14215"/>
    </source>
</evidence>
<proteinExistence type="predicted"/>
<name>A0A915CZ60_9BILA</name>
<sequence length="114" mass="12551">MYCFVDAGDTSCFTSGWTEKHFSSAKKAGHDVAHGGGHGHHAPFGPTVTYDYMPVPCKPHGVVYNQMQKKFNVFLGLSVLFTIASFAVCVQVDAFGMKTWNDPISFSEQRKSKV</sequence>
<feature type="domain" description="Deltamethrin resistance protein prag01" evidence="2">
    <location>
        <begin position="53"/>
        <end position="95"/>
    </location>
</feature>
<evidence type="ECO:0000259" key="2">
    <source>
        <dbReference type="Pfam" id="PF16020"/>
    </source>
</evidence>
<organism evidence="3 4">
    <name type="scientific">Ditylenchus dipsaci</name>
    <dbReference type="NCBI Taxonomy" id="166011"/>
    <lineage>
        <taxon>Eukaryota</taxon>
        <taxon>Metazoa</taxon>
        <taxon>Ecdysozoa</taxon>
        <taxon>Nematoda</taxon>
        <taxon>Chromadorea</taxon>
        <taxon>Rhabditida</taxon>
        <taxon>Tylenchina</taxon>
        <taxon>Tylenchomorpha</taxon>
        <taxon>Sphaerularioidea</taxon>
        <taxon>Anguinidae</taxon>
        <taxon>Anguininae</taxon>
        <taxon>Ditylenchus</taxon>
    </lineage>
</organism>
<protein>
    <submittedName>
        <fullName evidence="4">Deltamethrin resistance protein prag01 domain-containing protein</fullName>
    </submittedName>
</protein>
<dbReference type="Proteomes" id="UP000887574">
    <property type="component" value="Unplaced"/>
</dbReference>
<keyword evidence="1" id="KW-0472">Membrane</keyword>
<keyword evidence="3" id="KW-1185">Reference proteome</keyword>
<dbReference type="InterPro" id="IPR031973">
    <property type="entry name" value="Deltameth_res_prag01"/>
</dbReference>
<keyword evidence="1" id="KW-1133">Transmembrane helix</keyword>
<evidence type="ECO:0000256" key="1">
    <source>
        <dbReference type="SAM" id="Phobius"/>
    </source>
</evidence>
<reference evidence="4" key="1">
    <citation type="submission" date="2022-11" db="UniProtKB">
        <authorList>
            <consortium name="WormBaseParasite"/>
        </authorList>
    </citation>
    <scope>IDENTIFICATION</scope>
</reference>
<dbReference type="WBParaSite" id="jg14215">
    <property type="protein sequence ID" value="jg14215"/>
    <property type="gene ID" value="jg14215"/>
</dbReference>
<evidence type="ECO:0000313" key="3">
    <source>
        <dbReference type="Proteomes" id="UP000887574"/>
    </source>
</evidence>
<accession>A0A915CZ60</accession>